<evidence type="ECO:0000256" key="1">
    <source>
        <dbReference type="SAM" id="Coils"/>
    </source>
</evidence>
<dbReference type="OrthoDB" id="74571at2759"/>
<reference evidence="2 3" key="1">
    <citation type="journal article" date="2014" name="Genome Biol. Evol.">
        <title>The secreted proteins of Achlya hypogyna and Thraustotheca clavata identify the ancestral oomycete secretome and reveal gene acquisitions by horizontal gene transfer.</title>
        <authorList>
            <person name="Misner I."/>
            <person name="Blouin N."/>
            <person name="Leonard G."/>
            <person name="Richards T.A."/>
            <person name="Lane C.E."/>
        </authorList>
    </citation>
    <scope>NUCLEOTIDE SEQUENCE [LARGE SCALE GENOMIC DNA]</scope>
    <source>
        <strain evidence="2 3">ATCC 34112</strain>
    </source>
</reference>
<accession>A0A1W0A564</accession>
<keyword evidence="1" id="KW-0175">Coiled coil</keyword>
<evidence type="ECO:0000313" key="2">
    <source>
        <dbReference type="EMBL" id="OQS05385.1"/>
    </source>
</evidence>
<dbReference type="CDD" id="cd14688">
    <property type="entry name" value="bZIP_YAP"/>
    <property type="match status" value="1"/>
</dbReference>
<feature type="coiled-coil region" evidence="1">
    <location>
        <begin position="11"/>
        <end position="38"/>
    </location>
</feature>
<dbReference type="Proteomes" id="UP000243217">
    <property type="component" value="Unassembled WGS sequence"/>
</dbReference>
<name>A0A1W0A564_9STRA</name>
<gene>
    <name evidence="2" type="ORF">THRCLA_02469</name>
</gene>
<organism evidence="2 3">
    <name type="scientific">Thraustotheca clavata</name>
    <dbReference type="NCBI Taxonomy" id="74557"/>
    <lineage>
        <taxon>Eukaryota</taxon>
        <taxon>Sar</taxon>
        <taxon>Stramenopiles</taxon>
        <taxon>Oomycota</taxon>
        <taxon>Saprolegniomycetes</taxon>
        <taxon>Saprolegniales</taxon>
        <taxon>Achlyaceae</taxon>
        <taxon>Thraustotheca</taxon>
    </lineage>
</organism>
<keyword evidence="3" id="KW-1185">Reference proteome</keyword>
<dbReference type="EMBL" id="JNBS01000462">
    <property type="protein sequence ID" value="OQS05385.1"/>
    <property type="molecule type" value="Genomic_DNA"/>
</dbReference>
<protein>
    <submittedName>
        <fullName evidence="2">Uncharacterized protein</fullName>
    </submittedName>
</protein>
<evidence type="ECO:0000313" key="3">
    <source>
        <dbReference type="Proteomes" id="UP000243217"/>
    </source>
</evidence>
<sequence length="354" mass="41606">MVDELKRLYNRQKQREFRERLENKLSALRLKVSELETQLARQNPSNSLLLPWQEVASSLATLTATTVDENRLLRQQLEQLQRLYRVMQLWVHQPQAIHPANNSIQEQPSFTSKRISLHNDLDIRQMSCEWLMERLYQNSERLLEHHGLLRVDTLLEDIIIDVSDCGALEYYSRLRRVVDAPLRHVAKAYRLMGNNNQGDFILSKRTQLDLQALAEKGIVYSQATYKRNQQPWQDNRLWGIFENSSRFVIVSQNVHDDELNPLTPLQRFRYSIIVADRLSESKTLVREMVYSSQTFDAITYIPLELECMQFGIPLTAEMNDEQKLDAFMALLNRGNQECQACWKRMFNYALQLTS</sequence>
<comment type="caution">
    <text evidence="2">The sequence shown here is derived from an EMBL/GenBank/DDBJ whole genome shotgun (WGS) entry which is preliminary data.</text>
</comment>
<dbReference type="AlphaFoldDB" id="A0A1W0A564"/>
<proteinExistence type="predicted"/>